<gene>
    <name evidence="1" type="ORF">ARN_18130</name>
</gene>
<dbReference type="AlphaFoldDB" id="D2U012"/>
<name>D2U012_9GAMM</name>
<organism evidence="1">
    <name type="scientific">Arsenophonus nasoniae</name>
    <name type="common">son-killer infecting Nasonia vitripennis</name>
    <dbReference type="NCBI Taxonomy" id="638"/>
    <lineage>
        <taxon>Bacteria</taxon>
        <taxon>Pseudomonadati</taxon>
        <taxon>Pseudomonadota</taxon>
        <taxon>Gammaproteobacteria</taxon>
        <taxon>Enterobacterales</taxon>
        <taxon>Morganellaceae</taxon>
        <taxon>Arsenophonus</taxon>
    </lineage>
</organism>
<protein>
    <submittedName>
        <fullName evidence="1">Uncharacterized protein</fullName>
    </submittedName>
</protein>
<reference evidence="1" key="1">
    <citation type="journal article" date="2010" name="Insect Mol. Biol.">
        <title>The draft genome sequence of Arsenophonus nasoniae, son-killer bacterium of Nasonia vitripennis, reveals genes associated with virulence and symbiosis.</title>
        <authorList>
            <person name="Wilkes T."/>
            <person name="Darby A.C."/>
            <person name="Choi J."/>
            <person name="Colborne J.K."/>
            <person name="Werren J.H."/>
            <person name="Hurst G.D.D."/>
        </authorList>
    </citation>
    <scope>NUCLEOTIDE SEQUENCE</scope>
</reference>
<sequence length="191" mass="20665">MKQSYIVRLERMEAEYQKAGTAGAFNAGIEGGKIIFDIASTLAGVAGIAKGGAILIDKVVAKVAAGKVESVAASVYNQQLIKNAEKISTAKPGQQTAVPRDLNEQTFWKSVQSKPLQGKELPGLNNDPSFPTSAGFQKMEAKHKLPDGQTITIHYQYNSTTGKAYDMKITTPQRVQQDPKQVVDTIKDKVK</sequence>
<accession>D2U012</accession>
<proteinExistence type="predicted"/>
<evidence type="ECO:0000313" key="1">
    <source>
        <dbReference type="EMBL" id="CBA73536.1"/>
    </source>
</evidence>
<dbReference type="EMBL" id="FN545197">
    <property type="protein sequence ID" value="CBA73536.1"/>
    <property type="molecule type" value="Genomic_DNA"/>
</dbReference>